<evidence type="ECO:0000313" key="2">
    <source>
        <dbReference type="WBParaSite" id="Minc3s00593g14820"/>
    </source>
</evidence>
<organism evidence="1 2">
    <name type="scientific">Meloidogyne incognita</name>
    <name type="common">Southern root-knot nematode worm</name>
    <name type="synonym">Oxyuris incognita</name>
    <dbReference type="NCBI Taxonomy" id="6306"/>
    <lineage>
        <taxon>Eukaryota</taxon>
        <taxon>Metazoa</taxon>
        <taxon>Ecdysozoa</taxon>
        <taxon>Nematoda</taxon>
        <taxon>Chromadorea</taxon>
        <taxon>Rhabditida</taxon>
        <taxon>Tylenchina</taxon>
        <taxon>Tylenchomorpha</taxon>
        <taxon>Tylenchoidea</taxon>
        <taxon>Meloidogynidae</taxon>
        <taxon>Meloidogyninae</taxon>
        <taxon>Meloidogyne</taxon>
        <taxon>Meloidogyne incognita group</taxon>
    </lineage>
</organism>
<name>A0A914LK36_MELIC</name>
<accession>A0A914LK36</accession>
<dbReference type="AlphaFoldDB" id="A0A914LK36"/>
<proteinExistence type="predicted"/>
<evidence type="ECO:0000313" key="1">
    <source>
        <dbReference type="Proteomes" id="UP000887563"/>
    </source>
</evidence>
<keyword evidence="1" id="KW-1185">Reference proteome</keyword>
<reference evidence="2" key="1">
    <citation type="submission" date="2022-11" db="UniProtKB">
        <authorList>
            <consortium name="WormBaseParasite"/>
        </authorList>
    </citation>
    <scope>IDENTIFICATION</scope>
</reference>
<dbReference type="Proteomes" id="UP000887563">
    <property type="component" value="Unplaced"/>
</dbReference>
<sequence>MEIIVKQIKTREHKNYRFLFGNEPTFTDALLFGLLFQFFQLVLNLDLLATYFAPIPGYYDPSLLSYSSDEVTFMRDFVTTIQNELGWKGKFRPTTETTSSLNFEKDYEGREKYEVSINRYTLEATDIPYESWPFPNQDRFTLLVTQSS</sequence>
<protein>
    <submittedName>
        <fullName evidence="2">Metaxin glutathione S-transferase domain-containing protein</fullName>
    </submittedName>
</protein>
<dbReference type="WBParaSite" id="Minc3s00593g14820">
    <property type="protein sequence ID" value="Minc3s00593g14820"/>
    <property type="gene ID" value="Minc3s00593g14820"/>
</dbReference>